<name>I4G024_MICAE</name>
<comment type="subcellular location">
    <subcellularLocation>
        <location evidence="1">Membrane</location>
    </subcellularLocation>
</comment>
<dbReference type="HOGENOM" id="CLU_237076_0_0_3"/>
<evidence type="ECO:0000256" key="2">
    <source>
        <dbReference type="ARBA" id="ARBA00022656"/>
    </source>
</evidence>
<dbReference type="InterPro" id="IPR038081">
    <property type="entry name" value="CalX-like_sf"/>
</dbReference>
<keyword evidence="3" id="KW-0732">Signal</keyword>
<dbReference type="InterPro" id="IPR052918">
    <property type="entry name" value="Motility_Chemotaxis_Reg"/>
</dbReference>
<evidence type="ECO:0000256" key="4">
    <source>
        <dbReference type="ARBA" id="ARBA00022737"/>
    </source>
</evidence>
<dbReference type="Pfam" id="PF00353">
    <property type="entry name" value="HemolysinCabind"/>
    <property type="match status" value="1"/>
</dbReference>
<dbReference type="GO" id="GO:0007154">
    <property type="term" value="P:cell communication"/>
    <property type="evidence" value="ECO:0007669"/>
    <property type="project" value="InterPro"/>
</dbReference>
<feature type="domain" description="Calx-beta" evidence="9">
    <location>
        <begin position="1238"/>
        <end position="1330"/>
    </location>
</feature>
<dbReference type="InterPro" id="IPR011042">
    <property type="entry name" value="6-blade_b-propeller_TolB-like"/>
</dbReference>
<evidence type="ECO:0000256" key="1">
    <source>
        <dbReference type="ARBA" id="ARBA00004370"/>
    </source>
</evidence>
<evidence type="ECO:0000256" key="6">
    <source>
        <dbReference type="ARBA" id="ARBA00023026"/>
    </source>
</evidence>
<dbReference type="GO" id="GO:0005509">
    <property type="term" value="F:calcium ion binding"/>
    <property type="evidence" value="ECO:0007669"/>
    <property type="project" value="InterPro"/>
</dbReference>
<feature type="domain" description="Calx-beta" evidence="9">
    <location>
        <begin position="589"/>
        <end position="691"/>
    </location>
</feature>
<dbReference type="EMBL" id="CAIJ01000092">
    <property type="protein sequence ID" value="CCI01285.1"/>
    <property type="molecule type" value="Genomic_DNA"/>
</dbReference>
<dbReference type="SUPFAM" id="SSF101898">
    <property type="entry name" value="NHL repeat"/>
    <property type="match status" value="1"/>
</dbReference>
<dbReference type="Pfam" id="PF03160">
    <property type="entry name" value="Calx-beta"/>
    <property type="match status" value="4"/>
</dbReference>
<dbReference type="GO" id="GO:0005576">
    <property type="term" value="C:extracellular region"/>
    <property type="evidence" value="ECO:0007669"/>
    <property type="project" value="InterPro"/>
</dbReference>
<feature type="compositionally biased region" description="Low complexity" evidence="8">
    <location>
        <begin position="2017"/>
        <end position="2039"/>
    </location>
</feature>
<dbReference type="InterPro" id="IPR018511">
    <property type="entry name" value="Hemolysin-typ_Ca-bd_CS"/>
</dbReference>
<dbReference type="InterPro" id="IPR001343">
    <property type="entry name" value="Hemolysn_Ca-bd"/>
</dbReference>
<dbReference type="PANTHER" id="PTHR35580">
    <property type="entry name" value="CELL SURFACE GLYCOPROTEIN (S-LAYER PROTEIN)-LIKE PROTEIN"/>
    <property type="match status" value="1"/>
</dbReference>
<dbReference type="PRINTS" id="PR00313">
    <property type="entry name" value="CABNDNGRPT"/>
</dbReference>
<dbReference type="SUPFAM" id="SSF63829">
    <property type="entry name" value="Calcium-dependent phosphotriesterase"/>
    <property type="match status" value="2"/>
</dbReference>
<evidence type="ECO:0000256" key="5">
    <source>
        <dbReference type="ARBA" id="ARBA00022837"/>
    </source>
</evidence>
<accession>I4G024</accession>
<dbReference type="Gene3D" id="2.120.10.30">
    <property type="entry name" value="TolB, C-terminal domain"/>
    <property type="match status" value="4"/>
</dbReference>
<evidence type="ECO:0000256" key="3">
    <source>
        <dbReference type="ARBA" id="ARBA00022729"/>
    </source>
</evidence>
<dbReference type="InterPro" id="IPR010620">
    <property type="entry name" value="SBBP_repeat"/>
</dbReference>
<reference evidence="10 11" key="1">
    <citation type="submission" date="2012-04" db="EMBL/GenBank/DDBJ databases">
        <authorList>
            <person name="Genoscope - CEA"/>
        </authorList>
    </citation>
    <scope>NUCLEOTIDE SEQUENCE [LARGE SCALE GENOMIC DNA]</scope>
    <source>
        <strain evidence="10 11">9443</strain>
    </source>
</reference>
<dbReference type="PROSITE" id="PS00330">
    <property type="entry name" value="HEMOLYSIN_CALCIUM"/>
    <property type="match status" value="3"/>
</dbReference>
<feature type="domain" description="Calx-beta" evidence="9">
    <location>
        <begin position="1342"/>
        <end position="1449"/>
    </location>
</feature>
<feature type="region of interest" description="Disordered" evidence="8">
    <location>
        <begin position="2015"/>
        <end position="2043"/>
    </location>
</feature>
<sequence>MNTISLFPVYSLSDDLSNNLSFDPLSTALLRVREQLSHWAIQPDFMADLQLAFGDNFNPDVARSLSDAWARGDFGSLPEIEILSSQEINGARGAFSKDTDQIYLSQEFIAENQSNPEAITQVLLEEIGHWVDSRINLTDPLGDEGAIFASLVLGDSLTESDMARLRAENDQAVANIKGVSLPIEMSLGPTGFIQFGTSSNDYANGISADSSGNVYVTGHTSGSLSSNSNLGLDDVFVAKYSTSGTQLWIKQFGTSSNDNAQAITTDSSGNAYVTGYTSGSLPDNSNFGLDDFFVAKYSPFGFQLWVNQFGSSNYDRVTSISTDNNGKIFITGYTGGSLPATTDNSLPANSNLGENDAFIAGYNTNGFLFRVKQFGSSGSDIPTGISTYTNDFGNTSIYVTGYTDGSLPGNNNLGGNDAFIAKYSTAYEQIWLKQFGTSSSDFVQAISTDSHGNIYVTGWTKGSLPNYNNLGGEDAFVAKYDAYGNQLWVKQLGTSSDDRASAISVDSLDNIYVTGWTLGSLTPSGNSGYHDIFVIKYDTNGNQLWVKQFGSPGYDITQGISINSSDNVYVTGYTGSSLPGNSNLGNSDAFIVGLDKDGNLLPTLSINDVTIVEGNGETTNAIFTVTRSGVATHSITVDYATANGTATADVDYTATSGTLTFATNEVTKTITVPILGNTVIEPNRDFFVNLTNPISATLTDTQGVSTILDDDTVPLITLAVSPSSVLEDGATNLVYTFTRTGLIVNSLTVHYDVSGTATFNTDYTQTGAASFTDTSGTVTFAPNSDTATVTIKPKADNAVELDETVALTLAVGGNYDINSPTAVTGTILNDDIVSNQPWIKQFGSSELDWGEGISTDNNGNIYVTGLTQGILPNNSTLGTTDAFIAKYNASGTQLWIKQFGTSDVDEAYGISVTSGGNLYVTGDTYGRFSGNSQLGFSDVFVTKYDDSGTRIWVRQFGTSSRDHGTGISVDSLGSVYVTGYTEGSLPGNSNLGLADAFVAKYSANNTLLWMKQFGTSNLDSASAIVNDNSGNVYVTGSTYGSLPGNSNLGLEDVLVAKYDGSGNQLWLKQFGTPNHDVAYGISADSSGDVYITGFTMGSLLGYSNLGGQDSYIAKYSASGSQVWLRQFGSSNDDVAQAITIDYLGNVYVTGWTSGSLPGNTNLGGYRDAFVAKYSASGTQLWIKQFGTSSNDDALGISTDSGGNVYVTGNTDGSLENNSNAGSDDAFIVSFDQNGNIRNNLPVLSINNVTLTEGNNGITNGIFTVTLSHPINDIVTVDYTTANGTAIAGDDYTTTSGTLTFAANETTKTITVPIIGDTDVESDETFLVNLTNPTNANLDDAQGLGTITNDDVSSLVTLYASTSTVTEDGTTNLVYTFTRTGTKTNPLTVNYLVGGTATFNTDYTQVGATSFTGTSGTVTFAANSATATVTIDPIADTTFESHETVVLTLASGANYTIATTNSVTGTILNDDTGSNLWIKQFGSSEFDWGEGISIDGNGNVYVTGLTQGILPNNSTLGTSDAFIAKYNASGTQLWIKQFGTSSVDEAYGISVTSGGNLYVTGNTSGLFSGNSVLSVVPDIFVAKYNDSGTQIWVRQFGSSGTSSRDHGTGISVDSLGSVYVTGYTEGSLPGNSNLGLADAFVAKYSANNTLLWMKQFGTSNYDVANGISTDNSGNVYITGSTRGALPGNTNLGGSLSEDAFIAKYNPNGTPLWIKQFGTNGDDSANGISADSSGNVYVTGFTRGSLPGYSNLGDQDSYIAKYSASGDQLWLRQFGTSNNDVAQAITIDYLGNVYVTGWTDGRLPNNTNLGGFRDAFVAKYSASGTQLWIKQFGTNGDDSANGISADSSGNVYVTGSTGGSLPGNNNSGGSDAFIVGFDKNGNILNTLPTLSINNITLTEGNNGITNATLTVTCAGIATSAITVNYATANSTATAGSDYTATNGILTFYPGTTSQTLTIPIVGDQNVELDESFFVNLSNPNGAILGISQGTVNILNDDSPLPPIFAGTSSNDVFTGGDGSDNIDGGAGDDNLNGGAGDDILNGGPGKDVLTGGTGADTFVYQNFTDSLFANPDRLRSFNPSEGDRIYLVTTPDATFNAGIISAANLTEAVNLAYADADPNTPEMQTLGINQAVFFSFGATTTTRRSYLAVNDNISGYNAASDLFIEVTGMVGTLSTGLLVSNNYFFDALG</sequence>
<protein>
    <recommendedName>
        <fullName evidence="9">Calx-beta domain-containing protein</fullName>
    </recommendedName>
</protein>
<keyword evidence="7" id="KW-0472">Membrane</keyword>
<comment type="caution">
    <text evidence="10">The sequence shown here is derived from an EMBL/GenBank/DDBJ whole genome shotgun (WGS) entry which is preliminary data.</text>
</comment>
<gene>
    <name evidence="10" type="ORF">MICAC_1810008</name>
</gene>
<dbReference type="NCBIfam" id="NF041519">
    <property type="entry name" value="bluetail"/>
    <property type="match status" value="1"/>
</dbReference>
<dbReference type="RefSeq" id="WP_002766490.1">
    <property type="nucleotide sequence ID" value="NZ_HE972954.1"/>
</dbReference>
<organism evidence="10 11">
    <name type="scientific">Microcystis aeruginosa PCC 9443</name>
    <dbReference type="NCBI Taxonomy" id="1160281"/>
    <lineage>
        <taxon>Bacteria</taxon>
        <taxon>Bacillati</taxon>
        <taxon>Cyanobacteriota</taxon>
        <taxon>Cyanophyceae</taxon>
        <taxon>Oscillatoriophycideae</taxon>
        <taxon>Chroococcales</taxon>
        <taxon>Microcystaceae</taxon>
        <taxon>Microcystis</taxon>
    </lineage>
</organism>
<keyword evidence="2" id="KW-0800">Toxin</keyword>
<dbReference type="Proteomes" id="UP000003480">
    <property type="component" value="Unassembled WGS sequence"/>
</dbReference>
<dbReference type="InterPro" id="IPR003644">
    <property type="entry name" value="Calx_beta"/>
</dbReference>
<dbReference type="GO" id="GO:0016020">
    <property type="term" value="C:membrane"/>
    <property type="evidence" value="ECO:0007669"/>
    <property type="project" value="UniProtKB-SubCell"/>
</dbReference>
<dbReference type="SUPFAM" id="SSF141072">
    <property type="entry name" value="CalX-like"/>
    <property type="match status" value="5"/>
</dbReference>
<dbReference type="PRINTS" id="PR01488">
    <property type="entry name" value="RTXTOXINA"/>
</dbReference>
<evidence type="ECO:0000256" key="8">
    <source>
        <dbReference type="SAM" id="MobiDB-lite"/>
    </source>
</evidence>
<keyword evidence="4" id="KW-0677">Repeat</keyword>
<dbReference type="InterPro" id="IPR003995">
    <property type="entry name" value="RTX_toxin_determinant-A"/>
</dbReference>
<dbReference type="SMART" id="SM00237">
    <property type="entry name" value="Calx_beta"/>
    <property type="match status" value="5"/>
</dbReference>
<dbReference type="InterPro" id="IPR011049">
    <property type="entry name" value="Serralysin-like_metalloprot_C"/>
</dbReference>
<proteinExistence type="predicted"/>
<dbReference type="GO" id="GO:0090729">
    <property type="term" value="F:toxin activity"/>
    <property type="evidence" value="ECO:0007669"/>
    <property type="project" value="UniProtKB-KW"/>
</dbReference>
<feature type="domain" description="Calx-beta" evidence="9">
    <location>
        <begin position="1883"/>
        <end position="1975"/>
    </location>
</feature>
<dbReference type="PANTHER" id="PTHR35580:SF1">
    <property type="entry name" value="PHYTASE-LIKE DOMAIN-CONTAINING PROTEIN"/>
    <property type="match status" value="1"/>
</dbReference>
<feature type="domain" description="Calx-beta" evidence="9">
    <location>
        <begin position="703"/>
        <end position="810"/>
    </location>
</feature>
<keyword evidence="6" id="KW-0843">Virulence</keyword>
<dbReference type="Pfam" id="PF06739">
    <property type="entry name" value="SBBP"/>
    <property type="match status" value="20"/>
</dbReference>
<dbReference type="SUPFAM" id="SSF51120">
    <property type="entry name" value="beta-Roll"/>
    <property type="match status" value="1"/>
</dbReference>
<evidence type="ECO:0000313" key="10">
    <source>
        <dbReference type="EMBL" id="CCI01285.1"/>
    </source>
</evidence>
<dbReference type="Gene3D" id="2.60.40.2030">
    <property type="match status" value="5"/>
</dbReference>
<dbReference type="InterPro" id="IPR048165">
    <property type="entry name" value="Bluetail_dom"/>
</dbReference>
<evidence type="ECO:0000256" key="7">
    <source>
        <dbReference type="ARBA" id="ARBA00023136"/>
    </source>
</evidence>
<evidence type="ECO:0000259" key="9">
    <source>
        <dbReference type="SMART" id="SM00237"/>
    </source>
</evidence>
<evidence type="ECO:0000313" key="11">
    <source>
        <dbReference type="Proteomes" id="UP000003480"/>
    </source>
</evidence>
<keyword evidence="5" id="KW-0106">Calcium</keyword>